<keyword evidence="4" id="KW-1185">Reference proteome</keyword>
<dbReference type="Pfam" id="PF15377">
    <property type="entry name" value="DUF4604"/>
    <property type="match status" value="1"/>
</dbReference>
<feature type="region of interest" description="Disordered" evidence="1">
    <location>
        <begin position="23"/>
        <end position="171"/>
    </location>
</feature>
<dbReference type="EMBL" id="JAPEVB010000003">
    <property type="protein sequence ID" value="KAJ4392342.1"/>
    <property type="molecule type" value="Genomic_DNA"/>
</dbReference>
<feature type="compositionally biased region" description="Basic and acidic residues" evidence="1">
    <location>
        <begin position="90"/>
        <end position="101"/>
    </location>
</feature>
<organism evidence="3 4">
    <name type="scientific">Gnomoniopsis smithogilvyi</name>
    <dbReference type="NCBI Taxonomy" id="1191159"/>
    <lineage>
        <taxon>Eukaryota</taxon>
        <taxon>Fungi</taxon>
        <taxon>Dikarya</taxon>
        <taxon>Ascomycota</taxon>
        <taxon>Pezizomycotina</taxon>
        <taxon>Sordariomycetes</taxon>
        <taxon>Sordariomycetidae</taxon>
        <taxon>Diaporthales</taxon>
        <taxon>Gnomoniaceae</taxon>
        <taxon>Gnomoniopsis</taxon>
    </lineage>
</organism>
<dbReference type="Proteomes" id="UP001140453">
    <property type="component" value="Unassembled WGS sequence"/>
</dbReference>
<evidence type="ECO:0000313" key="4">
    <source>
        <dbReference type="Proteomes" id="UP001140453"/>
    </source>
</evidence>
<feature type="domain" description="DUF4604" evidence="2">
    <location>
        <begin position="8"/>
        <end position="169"/>
    </location>
</feature>
<proteinExistence type="predicted"/>
<sequence>MAQKITSKNLSYDDSLPPFLARLRNQHAASSADPDPILASRRRAAKPRSASEEAEDGPLVVDEEGVTVSGVTVGKDGIVTAEKDEGDSEVVERDAKAKGEKSAAIGGGRKRKVGKVVGGDVEEEEEEGRAEAAATRNETPNAKKDDKNKALPKGKKKAKKIKLSFGDDDGD</sequence>
<feature type="compositionally biased region" description="Basic residues" evidence="1">
    <location>
        <begin position="150"/>
        <end position="162"/>
    </location>
</feature>
<reference evidence="3" key="1">
    <citation type="submission" date="2022-10" db="EMBL/GenBank/DDBJ databases">
        <title>Tapping the CABI collections for fungal endophytes: first genome assemblies for Collariella, Neodidymelliopsis, Ascochyta clinopodiicola, Didymella pomorum, Didymosphaeria variabile, Neocosmospora piperis and Neocucurbitaria cava.</title>
        <authorList>
            <person name="Hill R."/>
        </authorList>
    </citation>
    <scope>NUCLEOTIDE SEQUENCE</scope>
    <source>
        <strain evidence="3">IMI 355082</strain>
    </source>
</reference>
<accession>A0A9W9CX69</accession>
<evidence type="ECO:0000259" key="2">
    <source>
        <dbReference type="Pfam" id="PF15377"/>
    </source>
</evidence>
<name>A0A9W9CX69_9PEZI</name>
<feature type="compositionally biased region" description="Low complexity" evidence="1">
    <location>
        <begin position="66"/>
        <end position="77"/>
    </location>
</feature>
<protein>
    <recommendedName>
        <fullName evidence="2">DUF4604 domain-containing protein</fullName>
    </recommendedName>
</protein>
<feature type="compositionally biased region" description="Acidic residues" evidence="1">
    <location>
        <begin position="52"/>
        <end position="65"/>
    </location>
</feature>
<evidence type="ECO:0000256" key="1">
    <source>
        <dbReference type="SAM" id="MobiDB-lite"/>
    </source>
</evidence>
<dbReference type="OrthoDB" id="5388322at2759"/>
<comment type="caution">
    <text evidence="3">The sequence shown here is derived from an EMBL/GenBank/DDBJ whole genome shotgun (WGS) entry which is preliminary data.</text>
</comment>
<dbReference type="AlphaFoldDB" id="A0A9W9CX69"/>
<dbReference type="InterPro" id="IPR027911">
    <property type="entry name" value="DUF4604"/>
</dbReference>
<gene>
    <name evidence="3" type="ORF">N0V93_005968</name>
</gene>
<evidence type="ECO:0000313" key="3">
    <source>
        <dbReference type="EMBL" id="KAJ4392342.1"/>
    </source>
</evidence>